<dbReference type="SUPFAM" id="SSF103473">
    <property type="entry name" value="MFS general substrate transporter"/>
    <property type="match status" value="1"/>
</dbReference>
<dbReference type="InterPro" id="IPR036259">
    <property type="entry name" value="MFS_trans_sf"/>
</dbReference>
<dbReference type="Pfam" id="PF07690">
    <property type="entry name" value="MFS_1"/>
    <property type="match status" value="2"/>
</dbReference>
<proteinExistence type="inferred from homology"/>
<evidence type="ECO:0000256" key="6">
    <source>
        <dbReference type="ARBA" id="ARBA00023136"/>
    </source>
</evidence>
<keyword evidence="6 7" id="KW-0472">Membrane</keyword>
<organism evidence="10 11">
    <name type="scientific">Candidatus Lucifugimonas marina</name>
    <dbReference type="NCBI Taxonomy" id="3038979"/>
    <lineage>
        <taxon>Bacteria</taxon>
        <taxon>Bacillati</taxon>
        <taxon>Chloroflexota</taxon>
        <taxon>Dehalococcoidia</taxon>
        <taxon>SAR202 cluster</taxon>
        <taxon>Candidatus Lucifugimonadales</taxon>
        <taxon>Candidatus Lucifugimonadaceae</taxon>
        <taxon>Candidatus Lucifugimonas</taxon>
    </lineage>
</organism>
<feature type="transmembrane region" description="Helical" evidence="7">
    <location>
        <begin position="91"/>
        <end position="115"/>
    </location>
</feature>
<dbReference type="Gene3D" id="1.20.1250.20">
    <property type="entry name" value="MFS general substrate transporter like domains"/>
    <property type="match status" value="2"/>
</dbReference>
<accession>A0AAJ5ZBM0</accession>
<reference evidence="11 12" key="1">
    <citation type="submission" date="2019-11" db="EMBL/GenBank/DDBJ databases">
        <authorList>
            <person name="Cho J.-C."/>
        </authorList>
    </citation>
    <scope>NUCLEOTIDE SEQUENCE [LARGE SCALE GENOMIC DNA]</scope>
    <source>
        <strain evidence="10 11">JH1073</strain>
        <strain evidence="9 12">JH702</strain>
    </source>
</reference>
<reference evidence="11" key="3">
    <citation type="submission" date="2023-06" db="EMBL/GenBank/DDBJ databases">
        <title>Pangenomics reveal diversification of enzyme families and niche specialization in globally abundant SAR202 bacteria.</title>
        <authorList>
            <person name="Saw J.H.W."/>
        </authorList>
    </citation>
    <scope>NUCLEOTIDE SEQUENCE [LARGE SCALE GENOMIC DNA]</scope>
    <source>
        <strain evidence="11">JH1073</strain>
    </source>
</reference>
<dbReference type="PANTHER" id="PTHR23514:SF3">
    <property type="entry name" value="BYPASS OF STOP CODON PROTEIN 6"/>
    <property type="match status" value="1"/>
</dbReference>
<evidence type="ECO:0000256" key="5">
    <source>
        <dbReference type="ARBA" id="ARBA00022989"/>
    </source>
</evidence>
<feature type="transmembrane region" description="Helical" evidence="7">
    <location>
        <begin position="236"/>
        <end position="257"/>
    </location>
</feature>
<dbReference type="PROSITE" id="PS50850">
    <property type="entry name" value="MFS"/>
    <property type="match status" value="1"/>
</dbReference>
<dbReference type="InterPro" id="IPR011701">
    <property type="entry name" value="MFS"/>
</dbReference>
<evidence type="ECO:0000313" key="10">
    <source>
        <dbReference type="EMBL" id="WFG38289.1"/>
    </source>
</evidence>
<keyword evidence="4 7" id="KW-0812">Transmembrane</keyword>
<dbReference type="Proteomes" id="UP001219901">
    <property type="component" value="Chromosome"/>
</dbReference>
<protein>
    <submittedName>
        <fullName evidence="10">MFS transporter</fullName>
    </submittedName>
</protein>
<dbReference type="InterPro" id="IPR051788">
    <property type="entry name" value="MFS_Transporter"/>
</dbReference>
<feature type="transmembrane region" description="Helical" evidence="7">
    <location>
        <begin position="269"/>
        <end position="288"/>
    </location>
</feature>
<evidence type="ECO:0000256" key="4">
    <source>
        <dbReference type="ARBA" id="ARBA00022692"/>
    </source>
</evidence>
<keyword evidence="5 7" id="KW-1133">Transmembrane helix</keyword>
<reference evidence="10" key="2">
    <citation type="journal article" date="2023" name="Nat. Commun.">
        <title>Cultivation of marine bacteria of the SAR202 clade.</title>
        <authorList>
            <person name="Lim Y."/>
            <person name="Seo J.H."/>
            <person name="Giovannoni S.J."/>
            <person name="Kang I."/>
            <person name="Cho J.C."/>
        </authorList>
    </citation>
    <scope>NUCLEOTIDE SEQUENCE</scope>
    <source>
        <strain evidence="10">JH1073</strain>
    </source>
</reference>
<dbReference type="EMBL" id="WMBE01000002">
    <property type="protein sequence ID" value="MDG0866869.1"/>
    <property type="molecule type" value="Genomic_DNA"/>
</dbReference>
<dbReference type="GO" id="GO:0005886">
    <property type="term" value="C:plasma membrane"/>
    <property type="evidence" value="ECO:0007669"/>
    <property type="project" value="UniProtKB-SubCell"/>
</dbReference>
<keyword evidence="3" id="KW-0813">Transport</keyword>
<evidence type="ECO:0000259" key="8">
    <source>
        <dbReference type="PROSITE" id="PS50850"/>
    </source>
</evidence>
<feature type="transmembrane region" description="Helical" evidence="7">
    <location>
        <begin position="33"/>
        <end position="53"/>
    </location>
</feature>
<feature type="transmembrane region" description="Helical" evidence="7">
    <location>
        <begin position="155"/>
        <end position="176"/>
    </location>
</feature>
<gene>
    <name evidence="9" type="ORF">GKO46_07245</name>
    <name evidence="10" type="ORF">GKO48_01250</name>
</gene>
<evidence type="ECO:0000256" key="2">
    <source>
        <dbReference type="ARBA" id="ARBA00008335"/>
    </source>
</evidence>
<comment type="similarity">
    <text evidence="2">Belongs to the major facilitator superfamily.</text>
</comment>
<feature type="transmembrane region" description="Helical" evidence="7">
    <location>
        <begin position="358"/>
        <end position="376"/>
    </location>
</feature>
<feature type="domain" description="Major facilitator superfamily (MFS) profile" evidence="8">
    <location>
        <begin position="4"/>
        <end position="381"/>
    </location>
</feature>
<name>A0AAJ5ZBM0_9CHLR</name>
<dbReference type="InterPro" id="IPR020846">
    <property type="entry name" value="MFS_dom"/>
</dbReference>
<keyword evidence="11" id="KW-1185">Reference proteome</keyword>
<feature type="transmembrane region" description="Helical" evidence="7">
    <location>
        <begin position="294"/>
        <end position="312"/>
    </location>
</feature>
<evidence type="ECO:0000256" key="7">
    <source>
        <dbReference type="SAM" id="Phobius"/>
    </source>
</evidence>
<dbReference type="GO" id="GO:0022857">
    <property type="term" value="F:transmembrane transporter activity"/>
    <property type="evidence" value="ECO:0007669"/>
    <property type="project" value="InterPro"/>
</dbReference>
<comment type="subcellular location">
    <subcellularLocation>
        <location evidence="1">Cell membrane</location>
        <topology evidence="1">Multi-pass membrane protein</topology>
    </subcellularLocation>
</comment>
<feature type="transmembrane region" description="Helical" evidence="7">
    <location>
        <begin position="333"/>
        <end position="352"/>
    </location>
</feature>
<evidence type="ECO:0000313" key="11">
    <source>
        <dbReference type="Proteomes" id="UP001219901"/>
    </source>
</evidence>
<sequence length="381" mass="39520">MSILIALAALAMIGFGLPTGVLSVAWPSMSETFGVAVTSLGTVVAAYTVGYTISSFSSGWILRAASLGAFLTFSAALSGLGYVSFAFVPNWWWLLVVSAAAGAGHGYLDTGVNLYAATQLSARATNWIHAFFGLGSLGGSSMMTGILLVGLGWEWGYAVVATPFIVLVFGFVATRLRWHNGDVDTADDVVAAGTFETLRVLGVWMGIAAFVLHTALEVAAGVWSFTLLTEARGLSVGSAGIWVTAYFGGLVAGRIALGTFADRLSLSALFRLAGVLSLLGTLLFWQFAVVELSFVGLVLLGFGLGSIFPTLVSATPRYVGRRHTQNSMGIQMGASAIVGGLLPAGVGIIAAAVGLEAVSVSLVVGAAGMLVVLWVFDRFIR</sequence>
<dbReference type="AlphaFoldDB" id="A0AAJ5ZBM0"/>
<dbReference type="Proteomes" id="UP001321249">
    <property type="component" value="Unassembled WGS sequence"/>
</dbReference>
<evidence type="ECO:0000256" key="1">
    <source>
        <dbReference type="ARBA" id="ARBA00004651"/>
    </source>
</evidence>
<feature type="transmembrane region" description="Helical" evidence="7">
    <location>
        <begin position="127"/>
        <end position="149"/>
    </location>
</feature>
<dbReference type="PANTHER" id="PTHR23514">
    <property type="entry name" value="BYPASS OF STOP CODON PROTEIN 6"/>
    <property type="match status" value="1"/>
</dbReference>
<evidence type="ECO:0000313" key="9">
    <source>
        <dbReference type="EMBL" id="MDG0866869.1"/>
    </source>
</evidence>
<evidence type="ECO:0000313" key="12">
    <source>
        <dbReference type="Proteomes" id="UP001321249"/>
    </source>
</evidence>
<feature type="transmembrane region" description="Helical" evidence="7">
    <location>
        <begin position="197"/>
        <end position="216"/>
    </location>
</feature>
<dbReference type="EMBL" id="CP046147">
    <property type="protein sequence ID" value="WFG38289.1"/>
    <property type="molecule type" value="Genomic_DNA"/>
</dbReference>
<evidence type="ECO:0000256" key="3">
    <source>
        <dbReference type="ARBA" id="ARBA00022448"/>
    </source>
</evidence>
<feature type="transmembrane region" description="Helical" evidence="7">
    <location>
        <begin position="60"/>
        <end position="85"/>
    </location>
</feature>
<dbReference type="RefSeq" id="WP_342824673.1">
    <property type="nucleotide sequence ID" value="NZ_CP046146.1"/>
</dbReference>